<comment type="caution">
    <text evidence="2">The sequence shown here is derived from an EMBL/GenBank/DDBJ whole genome shotgun (WGS) entry which is preliminary data.</text>
</comment>
<dbReference type="EMBL" id="RSCL01000018">
    <property type="protein sequence ID" value="RUT01742.1"/>
    <property type="molecule type" value="Genomic_DNA"/>
</dbReference>
<dbReference type="PANTHER" id="PTHR38847">
    <property type="match status" value="1"/>
</dbReference>
<dbReference type="Pfam" id="PF14273">
    <property type="entry name" value="DUF4360"/>
    <property type="match status" value="1"/>
</dbReference>
<feature type="signal peptide" evidence="1">
    <location>
        <begin position="1"/>
        <end position="33"/>
    </location>
</feature>
<dbReference type="RefSeq" id="WP_127084566.1">
    <property type="nucleotide sequence ID" value="NZ_RSCL01000018.1"/>
</dbReference>
<gene>
    <name evidence="2" type="ORF">DSM106972_063650</name>
</gene>
<evidence type="ECO:0008006" key="4">
    <source>
        <dbReference type="Google" id="ProtNLM"/>
    </source>
</evidence>
<protein>
    <recommendedName>
        <fullName evidence="4">DUF4360 domain-containing protein</fullName>
    </recommendedName>
</protein>
<reference evidence="2" key="2">
    <citation type="journal article" date="2019" name="Genome Biol. Evol.">
        <title>Day and night: Metabolic profiles and evolutionary relationships of six axenic non-marine cyanobacteria.</title>
        <authorList>
            <person name="Will S.E."/>
            <person name="Henke P."/>
            <person name="Boedeker C."/>
            <person name="Huang S."/>
            <person name="Brinkmann H."/>
            <person name="Rohde M."/>
            <person name="Jarek M."/>
            <person name="Friedl T."/>
            <person name="Seufert S."/>
            <person name="Schumacher M."/>
            <person name="Overmann J."/>
            <person name="Neumann-Schaal M."/>
            <person name="Petersen J."/>
        </authorList>
    </citation>
    <scope>NUCLEOTIDE SEQUENCE [LARGE SCALE GENOMIC DNA]</scope>
    <source>
        <strain evidence="2">PCC 7102</strain>
    </source>
</reference>
<dbReference type="AlphaFoldDB" id="A0A433V6L7"/>
<sequence length="203" mass="21900">MNNKISWKTPFVVVQVFLTTATLIAAFASPAFAAPKVEIVGAGYGGSGCPGGSANVTVSPDGQELTILFDKFMALGNNSRESRKSCNLTIPIKVPQGYQISLYDADYRGYVAPKTIGQLRAEYFFAGGRGPVFSRKFNGETQYNVRDSLATVADVWSRCGDSLNMRVNAAMSASGQGMATVDSFDLAHRGLIYHIKYRTCPSN</sequence>
<dbReference type="OrthoDB" id="482707at2"/>
<dbReference type="PANTHER" id="PTHR38847:SF1">
    <property type="entry name" value="PSEUDOURIDINE SYNTHASE RSUA_RLUA-LIKE DOMAIN-CONTAINING PROTEIN"/>
    <property type="match status" value="1"/>
</dbReference>
<organism evidence="2 3">
    <name type="scientific">Dulcicalothrix desertica PCC 7102</name>
    <dbReference type="NCBI Taxonomy" id="232991"/>
    <lineage>
        <taxon>Bacteria</taxon>
        <taxon>Bacillati</taxon>
        <taxon>Cyanobacteriota</taxon>
        <taxon>Cyanophyceae</taxon>
        <taxon>Nostocales</taxon>
        <taxon>Calotrichaceae</taxon>
        <taxon>Dulcicalothrix</taxon>
    </lineage>
</organism>
<proteinExistence type="predicted"/>
<keyword evidence="3" id="KW-1185">Reference proteome</keyword>
<evidence type="ECO:0000313" key="2">
    <source>
        <dbReference type="EMBL" id="RUT01742.1"/>
    </source>
</evidence>
<evidence type="ECO:0000256" key="1">
    <source>
        <dbReference type="SAM" id="SignalP"/>
    </source>
</evidence>
<feature type="chain" id="PRO_5030092495" description="DUF4360 domain-containing protein" evidence="1">
    <location>
        <begin position="34"/>
        <end position="203"/>
    </location>
</feature>
<dbReference type="Proteomes" id="UP000271624">
    <property type="component" value="Unassembled WGS sequence"/>
</dbReference>
<accession>A0A433V6L7</accession>
<keyword evidence="1" id="KW-0732">Signal</keyword>
<dbReference type="InterPro" id="IPR025649">
    <property type="entry name" value="DUF4360"/>
</dbReference>
<evidence type="ECO:0000313" key="3">
    <source>
        <dbReference type="Proteomes" id="UP000271624"/>
    </source>
</evidence>
<name>A0A433V6L7_9CYAN</name>
<reference evidence="2" key="1">
    <citation type="submission" date="2018-12" db="EMBL/GenBank/DDBJ databases">
        <authorList>
            <person name="Will S."/>
            <person name="Neumann-Schaal M."/>
            <person name="Henke P."/>
        </authorList>
    </citation>
    <scope>NUCLEOTIDE SEQUENCE</scope>
    <source>
        <strain evidence="2">PCC 7102</strain>
    </source>
</reference>